<feature type="compositionally biased region" description="Basic and acidic residues" evidence="1">
    <location>
        <begin position="316"/>
        <end position="326"/>
    </location>
</feature>
<dbReference type="OrthoDB" id="5325276at2759"/>
<feature type="compositionally biased region" description="Polar residues" evidence="1">
    <location>
        <begin position="203"/>
        <end position="214"/>
    </location>
</feature>
<protein>
    <submittedName>
        <fullName evidence="2">Uncharacterized protein</fullName>
    </submittedName>
</protein>
<feature type="compositionally biased region" description="Basic and acidic residues" evidence="1">
    <location>
        <begin position="824"/>
        <end position="834"/>
    </location>
</feature>
<feature type="compositionally biased region" description="Basic and acidic residues" evidence="1">
    <location>
        <begin position="659"/>
        <end position="668"/>
    </location>
</feature>
<feature type="compositionally biased region" description="Pro residues" evidence="1">
    <location>
        <begin position="99"/>
        <end position="110"/>
    </location>
</feature>
<feature type="compositionally biased region" description="Polar residues" evidence="1">
    <location>
        <begin position="283"/>
        <end position="294"/>
    </location>
</feature>
<feature type="compositionally biased region" description="Polar residues" evidence="1">
    <location>
        <begin position="501"/>
        <end position="521"/>
    </location>
</feature>
<gene>
    <name evidence="2" type="ORF">G7Y89_g4049</name>
</gene>
<organism evidence="2 3">
    <name type="scientific">Cudoniella acicularis</name>
    <dbReference type="NCBI Taxonomy" id="354080"/>
    <lineage>
        <taxon>Eukaryota</taxon>
        <taxon>Fungi</taxon>
        <taxon>Dikarya</taxon>
        <taxon>Ascomycota</taxon>
        <taxon>Pezizomycotina</taxon>
        <taxon>Leotiomycetes</taxon>
        <taxon>Helotiales</taxon>
        <taxon>Tricladiaceae</taxon>
        <taxon>Cudoniella</taxon>
    </lineage>
</organism>
<evidence type="ECO:0000313" key="3">
    <source>
        <dbReference type="Proteomes" id="UP000566819"/>
    </source>
</evidence>
<feature type="region of interest" description="Disordered" evidence="1">
    <location>
        <begin position="640"/>
        <end position="670"/>
    </location>
</feature>
<feature type="region of interest" description="Disordered" evidence="1">
    <location>
        <begin position="817"/>
        <end position="882"/>
    </location>
</feature>
<feature type="compositionally biased region" description="Polar residues" evidence="1">
    <location>
        <begin position="410"/>
        <end position="422"/>
    </location>
</feature>
<feature type="region of interest" description="Disordered" evidence="1">
    <location>
        <begin position="1"/>
        <end position="42"/>
    </location>
</feature>
<dbReference type="AlphaFoldDB" id="A0A8H4RT73"/>
<feature type="compositionally biased region" description="Low complexity" evidence="1">
    <location>
        <begin position="446"/>
        <end position="494"/>
    </location>
</feature>
<reference evidence="2 3" key="1">
    <citation type="submission" date="2020-03" db="EMBL/GenBank/DDBJ databases">
        <title>Draft Genome Sequence of Cudoniella acicularis.</title>
        <authorList>
            <person name="Buettner E."/>
            <person name="Kellner H."/>
        </authorList>
    </citation>
    <scope>NUCLEOTIDE SEQUENCE [LARGE SCALE GENOMIC DNA]</scope>
    <source>
        <strain evidence="2 3">DSM 108380</strain>
    </source>
</reference>
<accession>A0A8H4RT73</accession>
<feature type="compositionally biased region" description="Low complexity" evidence="1">
    <location>
        <begin position="852"/>
        <end position="867"/>
    </location>
</feature>
<feature type="compositionally biased region" description="Polar residues" evidence="1">
    <location>
        <begin position="360"/>
        <end position="369"/>
    </location>
</feature>
<feature type="compositionally biased region" description="Low complexity" evidence="1">
    <location>
        <begin position="13"/>
        <end position="28"/>
    </location>
</feature>
<name>A0A8H4RT73_9HELO</name>
<dbReference type="EMBL" id="JAAMPI010000211">
    <property type="protein sequence ID" value="KAF4634072.1"/>
    <property type="molecule type" value="Genomic_DNA"/>
</dbReference>
<feature type="compositionally biased region" description="Polar residues" evidence="1">
    <location>
        <begin position="756"/>
        <end position="773"/>
    </location>
</feature>
<proteinExistence type="predicted"/>
<evidence type="ECO:0000313" key="2">
    <source>
        <dbReference type="EMBL" id="KAF4634072.1"/>
    </source>
</evidence>
<feature type="compositionally biased region" description="Low complexity" evidence="1">
    <location>
        <begin position="341"/>
        <end position="350"/>
    </location>
</feature>
<feature type="region of interest" description="Disordered" evidence="1">
    <location>
        <begin position="75"/>
        <end position="214"/>
    </location>
</feature>
<feature type="compositionally biased region" description="Basic and acidic residues" evidence="1">
    <location>
        <begin position="182"/>
        <end position="197"/>
    </location>
</feature>
<dbReference type="Proteomes" id="UP000566819">
    <property type="component" value="Unassembled WGS sequence"/>
</dbReference>
<sequence length="882" mass="95220">MEAFRSLFGRSKNNTNTNTNTNSNTTTSAAKSKISNPIPINTNSLQSQSYEAAVALAPPVHGSYSIAGNGPSVLETIHRRQSNAGSIAANTSRQRDNPPEPVPIPPPPQTTPHDGTPGGGQSDGRTRSGFSVKSPPSFFSSSRKNSISSIRNPSLDTPRTDVSSPILPTESSASPTPRGRGRGRERTANKPAGRDMIPEGFTVPSTHNRSTSQVSRRHIDLLDAHSNITTNSRAQSLHRAKASGVRNYGEDVADRNIAANEHRLDLNAPEFSYLKHLYASHTNTSIPQPQSRKNTGVAATGGQSHALASPIARRFPSHDTRSDDTRSPVTTTRTRHERSSSIRSATSQSRTPAFFPPRTDSATSQSYSANRGRHDDHSSVSNDSCGEIGRAISPTTTEDAPPARNPRRPSISSTNTAQTSNRARPVAGILKNPPPVALPSAFQRVTSPTPSTESSKYSSSHSRQTSNTSVTRGSSLASRRRTTSMSSQSTATPSHGRGGSKDNSISYTPSAGSSHSRQQSKANRESYIVQSSPNPIDLEGVVDLSNTVDTDMTKKALPAVTHEHVTPTRHEIRHERITRETHTHDVFHRILPVIETEILPTKNYVPSADGRGLVEIPEHMLPGRTENGSPSRNWEIVETGLGKGDHGAGMRSQQSSRSIRREIPREGAEAPVVGYVQSRHHSRGSSSSFSSRRKSLLEPILSSKKEYITKEGYPKTEYVWRHPPVFETADGKTTSVLLPAGFGESDSNYGEETDTSIDCGTTTGTITSFRSSGRGQGRTEEHLQYRDSGYGPEGMLPGLKYSSPMAAYIGRAVNESLEDDYEEQEPRNSAHAEGEATNALRRMRERRSMGLSVSQSAGPAAGSGSVPELEAGVRNMGVGSRY</sequence>
<feature type="compositionally biased region" description="Polar residues" evidence="1">
    <location>
        <begin position="29"/>
        <end position="42"/>
    </location>
</feature>
<feature type="compositionally biased region" description="Low complexity" evidence="1">
    <location>
        <begin position="133"/>
        <end position="154"/>
    </location>
</feature>
<dbReference type="PANTHER" id="PTHR38703">
    <property type="entry name" value="CHROMOSOME 8, WHOLE GENOME SHOTGUN SEQUENCE"/>
    <property type="match status" value="1"/>
</dbReference>
<comment type="caution">
    <text evidence="2">The sequence shown here is derived from an EMBL/GenBank/DDBJ whole genome shotgun (WGS) entry which is preliminary data.</text>
</comment>
<evidence type="ECO:0000256" key="1">
    <source>
        <dbReference type="SAM" id="MobiDB-lite"/>
    </source>
</evidence>
<feature type="region of interest" description="Disordered" evidence="1">
    <location>
        <begin position="743"/>
        <end position="780"/>
    </location>
</feature>
<feature type="region of interest" description="Disordered" evidence="1">
    <location>
        <begin position="283"/>
        <end position="538"/>
    </location>
</feature>
<feature type="compositionally biased region" description="Polar residues" evidence="1">
    <location>
        <begin position="82"/>
        <end position="92"/>
    </location>
</feature>
<keyword evidence="3" id="KW-1185">Reference proteome</keyword>
<dbReference type="PANTHER" id="PTHR38703:SF1">
    <property type="entry name" value="ALLERGEN"/>
    <property type="match status" value="1"/>
</dbReference>